<dbReference type="GO" id="GO:0006368">
    <property type="term" value="P:transcription elongation by RNA polymerase II"/>
    <property type="evidence" value="ECO:0007669"/>
    <property type="project" value="TreeGrafter"/>
</dbReference>
<dbReference type="Gene3D" id="1.25.40.10">
    <property type="entry name" value="Tetratricopeptide repeat domain"/>
    <property type="match status" value="4"/>
</dbReference>
<evidence type="ECO:0000256" key="3">
    <source>
        <dbReference type="PROSITE-ProRule" id="PRU00339"/>
    </source>
</evidence>
<dbReference type="Pfam" id="PF13181">
    <property type="entry name" value="TPR_8"/>
    <property type="match status" value="1"/>
</dbReference>
<dbReference type="AlphaFoldDB" id="A0A1A6A894"/>
<evidence type="ECO:0000256" key="4">
    <source>
        <dbReference type="SAM" id="Coils"/>
    </source>
</evidence>
<feature type="compositionally biased region" description="Basic residues" evidence="5">
    <location>
        <begin position="1053"/>
        <end position="1072"/>
    </location>
</feature>
<evidence type="ECO:0000256" key="5">
    <source>
        <dbReference type="SAM" id="MobiDB-lite"/>
    </source>
</evidence>
<keyword evidence="1" id="KW-0677">Repeat</keyword>
<dbReference type="Pfam" id="PF13432">
    <property type="entry name" value="TPR_16"/>
    <property type="match status" value="2"/>
</dbReference>
<dbReference type="GO" id="GO:0006355">
    <property type="term" value="P:regulation of DNA-templated transcription"/>
    <property type="evidence" value="ECO:0007669"/>
    <property type="project" value="InterPro"/>
</dbReference>
<accession>A0A1A6A894</accession>
<evidence type="ECO:0000313" key="6">
    <source>
        <dbReference type="EMBL" id="OBR86280.1"/>
    </source>
</evidence>
<feature type="coiled-coil region" evidence="4">
    <location>
        <begin position="887"/>
        <end position="914"/>
    </location>
</feature>
<dbReference type="PANTHER" id="PTHR14027:SF2">
    <property type="entry name" value="RNA POLYMERASE-ASSOCIATED PROTEIN CTR9 HOMOLOG"/>
    <property type="match status" value="1"/>
</dbReference>
<sequence>MAELDTPVERTIVIYGQGSAVFSLPDIIVVTLTWIQQYSGIQTDLDLNSLAEDEIATVIPDMLADYSAECRDWTLIASEHWKQSRWSRAEELLRRGVTFFSGGSGRHRDHVALVNLHAMLAHLHLHLARSAPKVILPITKYDKIPEGTKTKDLHHKEAAANLNAASEALRVSGGGLDDEPVSLAMGKVIHDLATGQPGLAHPLVERLLLRQPNNLIALTAQARLQFARRAHEAALHTYQKLLSLNPEMSPDPRIGLGLCLWQLGDKDKARIAWERALSRDPGSWVCLLLLGLASLNLAREPALKRDERLRHETEGVDFVKRAFKLNVKSPASALALASISGQGGQLPVASKLAERAIQYSDNKRHSVLANAERGRLGFVSGDVADAGRYIAASKAEDPNAVNIMAELTLGQIAIKSGNLREALNFIEQTAKRLNGKGPLEYTVLHACLLAYPHPGMSNDELNRNRLTARNMLSELHNLVASAETDADWAKLRGIGSDADIFVDLAKLWQDESLEKSISAYQTALSIKSDSELENSQDLSLTPPDLRTIRMSDNLGVLFHLQGNVETAERMYQESLQKIASTDSKEAEILKTVLAYNLGRAYEEGGDNVKAAQWYRDVLRQHPEHMESKIRLAIIAASAGRNYDAHTLLKEALKADETNLTLRSVYSNFLISLGSHKEALLFTSQTLKYDKSDAYTFCALGWLHFTLGREAKSSSEVADRPKQYLRSAEAYERALHIDPNCAHAAQGLAIALAEDSLNPPKNAIPEEGKYRARLAGQALAIFSRIKDSLAQGAVNVNMGHCYFIRGEEEKAIESYGTASNSFKGRNVSVLLYLARAWYALANREGNFSAMNKALAYCQQAMHIQPSDRAILYNIAMIQQKAAEMLFSLDVSKRTLEELEIALRQAQQAANTFRALADDRSGPLPYDADLADQRARYGDGLLRRAPAEMEKQKAYESEFQARVEEARKMRAAEQERIQAAEAARRAEIETKAAALAEERRKAREEALAWQEELNARAAEEEARKANNIEKRRKRKEQGTIDSGDEAGEDGQPREKKQRKKPKKERESKKSRKIRSKSEISDEDEDLPLLENDGDEDEEEDEGVRTARKAQSTLAMLKAKRKSRRNVEDPDEDDDDEINLGAAKKGKQFKSKAYIEDSDEDENEDEDADEAPAAGDANDGDDGSPTPQGSTNGDGDEAKMDVDQDGDDD</sequence>
<name>A0A1A6A894_9TREE</name>
<dbReference type="InterPro" id="IPR031101">
    <property type="entry name" value="Ctr9"/>
</dbReference>
<evidence type="ECO:0000256" key="1">
    <source>
        <dbReference type="ARBA" id="ARBA00022737"/>
    </source>
</evidence>
<feature type="repeat" description="TPR" evidence="3">
    <location>
        <begin position="591"/>
        <end position="624"/>
    </location>
</feature>
<dbReference type="OrthoDB" id="343875at2759"/>
<evidence type="ECO:0000256" key="2">
    <source>
        <dbReference type="ARBA" id="ARBA00022803"/>
    </source>
</evidence>
<dbReference type="STRING" id="1296121.A0A1A6A894"/>
<gene>
    <name evidence="6" type="ORF">I303_04002</name>
</gene>
<dbReference type="GO" id="GO:0016593">
    <property type="term" value="C:Cdc73/Paf1 complex"/>
    <property type="evidence" value="ECO:0007669"/>
    <property type="project" value="TreeGrafter"/>
</dbReference>
<feature type="compositionally biased region" description="Acidic residues" evidence="5">
    <location>
        <begin position="1153"/>
        <end position="1167"/>
    </location>
</feature>
<dbReference type="EMBL" id="KI894030">
    <property type="protein sequence ID" value="OBR86280.1"/>
    <property type="molecule type" value="Genomic_DNA"/>
</dbReference>
<proteinExistence type="predicted"/>
<dbReference type="PROSITE" id="PS50005">
    <property type="entry name" value="TPR"/>
    <property type="match status" value="1"/>
</dbReference>
<organism evidence="6">
    <name type="scientific">Kwoniella dejecticola CBS 10117</name>
    <dbReference type="NCBI Taxonomy" id="1296121"/>
    <lineage>
        <taxon>Eukaryota</taxon>
        <taxon>Fungi</taxon>
        <taxon>Dikarya</taxon>
        <taxon>Basidiomycota</taxon>
        <taxon>Agaricomycotina</taxon>
        <taxon>Tremellomycetes</taxon>
        <taxon>Tremellales</taxon>
        <taxon>Cryptococcaceae</taxon>
        <taxon>Kwoniella</taxon>
    </lineage>
</organism>
<feature type="region of interest" description="Disordered" evidence="5">
    <location>
        <begin position="1014"/>
        <end position="1206"/>
    </location>
</feature>
<dbReference type="SMART" id="SM00028">
    <property type="entry name" value="TPR"/>
    <property type="match status" value="10"/>
</dbReference>
<dbReference type="SUPFAM" id="SSF48452">
    <property type="entry name" value="TPR-like"/>
    <property type="match status" value="3"/>
</dbReference>
<keyword evidence="2 3" id="KW-0802">TPR repeat</keyword>
<dbReference type="InterPro" id="IPR011990">
    <property type="entry name" value="TPR-like_helical_dom_sf"/>
</dbReference>
<feature type="compositionally biased region" description="Acidic residues" evidence="5">
    <location>
        <begin position="1078"/>
        <end position="1099"/>
    </location>
</feature>
<feature type="compositionally biased region" description="Acidic residues" evidence="5">
    <location>
        <begin position="1126"/>
        <end position="1135"/>
    </location>
</feature>
<dbReference type="VEuPathDB" id="FungiDB:I303_04002"/>
<dbReference type="InterPro" id="IPR019734">
    <property type="entry name" value="TPR_rpt"/>
</dbReference>
<reference evidence="6" key="1">
    <citation type="submission" date="2013-07" db="EMBL/GenBank/DDBJ databases">
        <title>The Genome Sequence of Cryptococcus dejecticola CBS10117.</title>
        <authorList>
            <consortium name="The Broad Institute Genome Sequencing Platform"/>
            <person name="Cuomo C."/>
            <person name="Litvintseva A."/>
            <person name="Chen Y."/>
            <person name="Heitman J."/>
            <person name="Sun S."/>
            <person name="Springer D."/>
            <person name="Dromer F."/>
            <person name="Young S.K."/>
            <person name="Zeng Q."/>
            <person name="Gargeya S."/>
            <person name="Fitzgerald M."/>
            <person name="Abouelleil A."/>
            <person name="Alvarado L."/>
            <person name="Berlin A.M."/>
            <person name="Chapman S.B."/>
            <person name="Dewar J."/>
            <person name="Goldberg J."/>
            <person name="Griggs A."/>
            <person name="Gujja S."/>
            <person name="Hansen M."/>
            <person name="Howarth C."/>
            <person name="Imamovic A."/>
            <person name="Larimer J."/>
            <person name="McCowan C."/>
            <person name="Murphy C."/>
            <person name="Pearson M."/>
            <person name="Priest M."/>
            <person name="Roberts A."/>
            <person name="Saif S."/>
            <person name="Shea T."/>
            <person name="Sykes S."/>
            <person name="Wortman J."/>
            <person name="Nusbaum C."/>
            <person name="Birren B."/>
        </authorList>
    </citation>
    <scope>NUCLEOTIDE SEQUENCE [LARGE SCALE GENOMIC DNA]</scope>
    <source>
        <strain evidence="6">CBS 10117</strain>
    </source>
</reference>
<keyword evidence="4" id="KW-0175">Coiled coil</keyword>
<dbReference type="PANTHER" id="PTHR14027">
    <property type="entry name" value="RNA POLYMERASE-ASSOCIATED PROTEIN CTR9"/>
    <property type="match status" value="1"/>
</dbReference>
<protein>
    <submittedName>
        <fullName evidence="6">RNA polymerase-associated protein CTR9</fullName>
    </submittedName>
</protein>
<dbReference type="GO" id="GO:0000993">
    <property type="term" value="F:RNA polymerase II complex binding"/>
    <property type="evidence" value="ECO:0007669"/>
    <property type="project" value="TreeGrafter"/>
</dbReference>
<feature type="compositionally biased region" description="Basic and acidic residues" evidence="5">
    <location>
        <begin position="1014"/>
        <end position="1027"/>
    </location>
</feature>